<keyword evidence="4" id="KW-1185">Reference proteome</keyword>
<sequence>MINCSTCVLSWMVNLHCPVCFSSEEEGDRHLQMEQQRKMAMLSEIETFPTGTTDICALGPSQSLPPNVCSENIGGSLSEDGGYESNSSPSSSNSPLSYSSHSLESPPGSSSLTLTVDQDIDHGSMDSFDMPVSALSFSCAADSLQFIAPTAENLALNMDPPDISTASAVDFMDIFGTIGEDIEMMDSNDSASVQVPTLNTLKSDKFKATSNIMVTKENTPVLGEMTSRIFSQETTQRSLLRNLLSCEKETSFRPFLSTDCQDDGSCTSSEKKSQNDILNGTPESYSNCLPSQNSELRSFDSQAGGQGCSLDEVLISDTETFSSVNSQISRVRTTKGLASVQVSMLNPTDIPLIQDTSGLGPTDEFSEFAIQYLESLTETEAQAMIAELGQTPDLMDISDDYFTSLQCDGPQTGTSPGVANSPCSASKLSGPMVTSNDGTYSRNSGSVDARSSMIDSSKIHLIAQHVTQQHCVCSVDNLRHSQNENNALQLTVTRPINDAIHHVNSNNNCSVSCNSNFSAKSGNSCVSQNCSVSLNSSQSTNLIVDSGVFKKPEQSSHAVVSPIKHHVANLDHRYHQNTSQPDRFSSSVPRRTQSTEELLDDQHSIHGLKQQQQLSQSMTELEKILRGYVSDEPPIFSLSVTNRREPRPLLELFLTNQMSKEMYQRMERDRQVTGEFSRRCQQSGQTVANG</sequence>
<evidence type="ECO:0000313" key="4">
    <source>
        <dbReference type="Proteomes" id="UP001195483"/>
    </source>
</evidence>
<gene>
    <name evidence="3" type="ORF">CHS0354_023037</name>
</gene>
<reference evidence="3" key="3">
    <citation type="submission" date="2023-05" db="EMBL/GenBank/DDBJ databases">
        <authorList>
            <person name="Smith C.H."/>
        </authorList>
    </citation>
    <scope>NUCLEOTIDE SEQUENCE</scope>
    <source>
        <strain evidence="3">CHS0354</strain>
        <tissue evidence="3">Mantle</tissue>
    </source>
</reference>
<evidence type="ECO:0000256" key="1">
    <source>
        <dbReference type="SAM" id="MobiDB-lite"/>
    </source>
</evidence>
<protein>
    <submittedName>
        <fullName evidence="3">Uncharacterized protein</fullName>
    </submittedName>
</protein>
<feature type="region of interest" description="Disordered" evidence="1">
    <location>
        <begin position="68"/>
        <end position="115"/>
    </location>
</feature>
<dbReference type="Proteomes" id="UP001195483">
    <property type="component" value="Unassembled WGS sequence"/>
</dbReference>
<dbReference type="EMBL" id="JAEAOA010001395">
    <property type="protein sequence ID" value="KAK3580755.1"/>
    <property type="molecule type" value="Genomic_DNA"/>
</dbReference>
<dbReference type="AlphaFoldDB" id="A0AAE0VL63"/>
<comment type="caution">
    <text evidence="3">The sequence shown here is derived from an EMBL/GenBank/DDBJ whole genome shotgun (WGS) entry which is preliminary data.</text>
</comment>
<name>A0AAE0VL63_9BIVA</name>
<reference evidence="3" key="1">
    <citation type="journal article" date="2021" name="Genome Biol. Evol.">
        <title>A High-Quality Reference Genome for a Parasitic Bivalve with Doubly Uniparental Inheritance (Bivalvia: Unionida).</title>
        <authorList>
            <person name="Smith C.H."/>
        </authorList>
    </citation>
    <scope>NUCLEOTIDE SEQUENCE</scope>
    <source>
        <strain evidence="3">CHS0354</strain>
    </source>
</reference>
<feature type="chain" id="PRO_5042122122" evidence="2">
    <location>
        <begin position="23"/>
        <end position="690"/>
    </location>
</feature>
<feature type="compositionally biased region" description="Low complexity" evidence="1">
    <location>
        <begin position="83"/>
        <end position="111"/>
    </location>
</feature>
<organism evidence="3 4">
    <name type="scientific">Potamilus streckersoni</name>
    <dbReference type="NCBI Taxonomy" id="2493646"/>
    <lineage>
        <taxon>Eukaryota</taxon>
        <taxon>Metazoa</taxon>
        <taxon>Spiralia</taxon>
        <taxon>Lophotrochozoa</taxon>
        <taxon>Mollusca</taxon>
        <taxon>Bivalvia</taxon>
        <taxon>Autobranchia</taxon>
        <taxon>Heteroconchia</taxon>
        <taxon>Palaeoheterodonta</taxon>
        <taxon>Unionida</taxon>
        <taxon>Unionoidea</taxon>
        <taxon>Unionidae</taxon>
        <taxon>Ambleminae</taxon>
        <taxon>Lampsilini</taxon>
        <taxon>Potamilus</taxon>
    </lineage>
</organism>
<evidence type="ECO:0000313" key="3">
    <source>
        <dbReference type="EMBL" id="KAK3580755.1"/>
    </source>
</evidence>
<proteinExistence type="predicted"/>
<feature type="signal peptide" evidence="2">
    <location>
        <begin position="1"/>
        <end position="22"/>
    </location>
</feature>
<feature type="compositionally biased region" description="Polar residues" evidence="1">
    <location>
        <begin position="408"/>
        <end position="446"/>
    </location>
</feature>
<feature type="region of interest" description="Disordered" evidence="1">
    <location>
        <begin position="408"/>
        <end position="449"/>
    </location>
</feature>
<accession>A0AAE0VL63</accession>
<feature type="compositionally biased region" description="Polar residues" evidence="1">
    <location>
        <begin position="275"/>
        <end position="286"/>
    </location>
</feature>
<keyword evidence="2" id="KW-0732">Signal</keyword>
<evidence type="ECO:0000256" key="2">
    <source>
        <dbReference type="SAM" id="SignalP"/>
    </source>
</evidence>
<reference evidence="3" key="2">
    <citation type="journal article" date="2021" name="Genome Biol. Evol.">
        <title>Developing a high-quality reference genome for a parasitic bivalve with doubly uniparental inheritance (Bivalvia: Unionida).</title>
        <authorList>
            <person name="Smith C.H."/>
        </authorList>
    </citation>
    <scope>NUCLEOTIDE SEQUENCE</scope>
    <source>
        <strain evidence="3">CHS0354</strain>
        <tissue evidence="3">Mantle</tissue>
    </source>
</reference>
<feature type="region of interest" description="Disordered" evidence="1">
    <location>
        <begin position="260"/>
        <end position="286"/>
    </location>
</feature>